<dbReference type="EMBL" id="SRLO01000865">
    <property type="protein sequence ID" value="TNN45137.1"/>
    <property type="molecule type" value="Genomic_DNA"/>
</dbReference>
<evidence type="ECO:0000256" key="1">
    <source>
        <dbReference type="SAM" id="MobiDB-lite"/>
    </source>
</evidence>
<protein>
    <submittedName>
        <fullName evidence="3">Uncharacterized protein</fullName>
    </submittedName>
</protein>
<dbReference type="AlphaFoldDB" id="A0A4Z2FV47"/>
<dbReference type="Proteomes" id="UP000314294">
    <property type="component" value="Unassembled WGS sequence"/>
</dbReference>
<keyword evidence="2" id="KW-0812">Transmembrane</keyword>
<sequence>MVAVQEHAVVQSEQSEAHEAPQLEVPQHGPVAVAVPHGAQHLGEQKPRLLLAEALPAAHVRVHVAVVTGQEDVHAVPANHHVQQAADVVVVTDASVGGQPLLRPNRKYDPTLDGDWPSSDLGAGLLGLRQGDRPVAGGSASRRATLHLTMSWGSSSSLFRHSWDRAAATPTLILLFLRLFVFFVGAWIFNVANGHKKVNPVKRGSGAPVSTDPSP</sequence>
<feature type="transmembrane region" description="Helical" evidence="2">
    <location>
        <begin position="172"/>
        <end position="192"/>
    </location>
</feature>
<evidence type="ECO:0000313" key="3">
    <source>
        <dbReference type="EMBL" id="TNN45137.1"/>
    </source>
</evidence>
<keyword evidence="2" id="KW-1133">Transmembrane helix</keyword>
<accession>A0A4Z2FV47</accession>
<organism evidence="3 4">
    <name type="scientific">Liparis tanakae</name>
    <name type="common">Tanaka's snailfish</name>
    <dbReference type="NCBI Taxonomy" id="230148"/>
    <lineage>
        <taxon>Eukaryota</taxon>
        <taxon>Metazoa</taxon>
        <taxon>Chordata</taxon>
        <taxon>Craniata</taxon>
        <taxon>Vertebrata</taxon>
        <taxon>Euteleostomi</taxon>
        <taxon>Actinopterygii</taxon>
        <taxon>Neopterygii</taxon>
        <taxon>Teleostei</taxon>
        <taxon>Neoteleostei</taxon>
        <taxon>Acanthomorphata</taxon>
        <taxon>Eupercaria</taxon>
        <taxon>Perciformes</taxon>
        <taxon>Cottioidei</taxon>
        <taxon>Cottales</taxon>
        <taxon>Liparidae</taxon>
        <taxon>Liparis</taxon>
    </lineage>
</organism>
<reference evidence="3 4" key="1">
    <citation type="submission" date="2019-03" db="EMBL/GenBank/DDBJ databases">
        <title>First draft genome of Liparis tanakae, snailfish: a comprehensive survey of snailfish specific genes.</title>
        <authorList>
            <person name="Kim W."/>
            <person name="Song I."/>
            <person name="Jeong J.-H."/>
            <person name="Kim D."/>
            <person name="Kim S."/>
            <person name="Ryu S."/>
            <person name="Song J.Y."/>
            <person name="Lee S.K."/>
        </authorList>
    </citation>
    <scope>NUCLEOTIDE SEQUENCE [LARGE SCALE GENOMIC DNA]</scope>
    <source>
        <tissue evidence="3">Muscle</tissue>
    </source>
</reference>
<gene>
    <name evidence="3" type="ORF">EYF80_044676</name>
</gene>
<dbReference type="OrthoDB" id="410920at2759"/>
<feature type="region of interest" description="Disordered" evidence="1">
    <location>
        <begin position="1"/>
        <end position="21"/>
    </location>
</feature>
<name>A0A4Z2FV47_9TELE</name>
<keyword evidence="4" id="KW-1185">Reference proteome</keyword>
<proteinExistence type="predicted"/>
<comment type="caution">
    <text evidence="3">The sequence shown here is derived from an EMBL/GenBank/DDBJ whole genome shotgun (WGS) entry which is preliminary data.</text>
</comment>
<keyword evidence="2" id="KW-0472">Membrane</keyword>
<evidence type="ECO:0000256" key="2">
    <source>
        <dbReference type="SAM" id="Phobius"/>
    </source>
</evidence>
<evidence type="ECO:0000313" key="4">
    <source>
        <dbReference type="Proteomes" id="UP000314294"/>
    </source>
</evidence>